<organism evidence="1 2">
    <name type="scientific">Polaribacter ponticola</name>
    <dbReference type="NCBI Taxonomy" id="2978475"/>
    <lineage>
        <taxon>Bacteria</taxon>
        <taxon>Pseudomonadati</taxon>
        <taxon>Bacteroidota</taxon>
        <taxon>Flavobacteriia</taxon>
        <taxon>Flavobacteriales</taxon>
        <taxon>Flavobacteriaceae</taxon>
    </lineage>
</organism>
<gene>
    <name evidence="1" type="ORF">N5A56_012875</name>
</gene>
<keyword evidence="2" id="KW-1185">Reference proteome</keyword>
<dbReference type="RefSeq" id="WP_265725808.1">
    <property type="nucleotide sequence ID" value="NZ_JAOSLC020000003.1"/>
</dbReference>
<proteinExistence type="predicted"/>
<dbReference type="Proteomes" id="UP001151478">
    <property type="component" value="Unassembled WGS sequence"/>
</dbReference>
<comment type="caution">
    <text evidence="1">The sequence shown here is derived from an EMBL/GenBank/DDBJ whole genome shotgun (WGS) entry which is preliminary data.</text>
</comment>
<evidence type="ECO:0000313" key="1">
    <source>
        <dbReference type="EMBL" id="MDD7915253.1"/>
    </source>
</evidence>
<protein>
    <recommendedName>
        <fullName evidence="3">Transcription regulator BetR N-terminal domain-containing protein</fullName>
    </recommendedName>
</protein>
<accession>A0ABT5SAV8</accession>
<dbReference type="EMBL" id="JAOSLC020000003">
    <property type="protein sequence ID" value="MDD7915253.1"/>
    <property type="molecule type" value="Genomic_DNA"/>
</dbReference>
<evidence type="ECO:0000313" key="2">
    <source>
        <dbReference type="Proteomes" id="UP001151478"/>
    </source>
</evidence>
<evidence type="ECO:0008006" key="3">
    <source>
        <dbReference type="Google" id="ProtNLM"/>
    </source>
</evidence>
<sequence>MKSEEKLFNFIRKKVPESLSFTDEIAQVLEINYDAAYRRISGKTAVSLQEVLKLMEAFDFSITDVFSDKKDFIRVTKKEGVNSVDKLGEYFSLASTELREISKFQSSEIIYSAKDIPVYYSYKSYRKFKMFAFLNVLSDQFNFKRIAFKDFDNNDYLSTKLKQLEDIYESVATTEIWSSDTLTSSINQIMYFFKSKILEQEDALLIIEDFLKTIQKIEHQCTTGKRGSNNNKVFKFYSNDLLNLNNTIFMQGEKTQKFFVPYTTLSYIKIADPDTCDEALKYLKKQLEFSKQLSGDSALERTIFFNEMYKKINKLKSIIKLG</sequence>
<name>A0ABT5SAV8_9FLAO</name>
<reference evidence="1" key="1">
    <citation type="submission" date="2023-02" db="EMBL/GenBank/DDBJ databases">
        <title>Polaribacter ponticola sp. nov., isolated from seawater.</title>
        <authorList>
            <person name="Baek J.H."/>
            <person name="Kim J.M."/>
            <person name="Choi D.G."/>
            <person name="Jeon C.O."/>
        </authorList>
    </citation>
    <scope>NUCLEOTIDE SEQUENCE</scope>
    <source>
        <strain evidence="1">MSW5</strain>
    </source>
</reference>